<organism evidence="1 2">
    <name type="scientific">Vibrio paucivorans</name>
    <dbReference type="NCBI Taxonomy" id="2829489"/>
    <lineage>
        <taxon>Bacteria</taxon>
        <taxon>Pseudomonadati</taxon>
        <taxon>Pseudomonadota</taxon>
        <taxon>Gammaproteobacteria</taxon>
        <taxon>Vibrionales</taxon>
        <taxon>Vibrionaceae</taxon>
        <taxon>Vibrio</taxon>
    </lineage>
</organism>
<protein>
    <submittedName>
        <fullName evidence="1">Uncharacterized protein</fullName>
    </submittedName>
</protein>
<name>A0A9X3CKC7_9VIBR</name>
<dbReference type="RefSeq" id="WP_265689514.1">
    <property type="nucleotide sequence ID" value="NZ_JAKRRX010000237.1"/>
</dbReference>
<accession>A0A9X3CKC7</accession>
<comment type="caution">
    <text evidence="1">The sequence shown here is derived from an EMBL/GenBank/DDBJ whole genome shotgun (WGS) entry which is preliminary data.</text>
</comment>
<evidence type="ECO:0000313" key="2">
    <source>
        <dbReference type="Proteomes" id="UP001155586"/>
    </source>
</evidence>
<sequence>MKKAQKLAPTLEAFKFHKDIPFSVVDPSNLPVDLKNALDEFMIGQTVPHDIYIYAHDYELFRQLVQSGQIKIE</sequence>
<gene>
    <name evidence="1" type="ORF">MD483_21680</name>
</gene>
<reference evidence="1" key="1">
    <citation type="submission" date="2022-02" db="EMBL/GenBank/DDBJ databases">
        <title>Vibrio sp. nov., a new bacterium isolated from Bohai sea, China.</title>
        <authorList>
            <person name="Yuan Y."/>
        </authorList>
    </citation>
    <scope>NUCLEOTIDE SEQUENCE</scope>
    <source>
        <strain evidence="1">DBSS07</strain>
    </source>
</reference>
<keyword evidence="2" id="KW-1185">Reference proteome</keyword>
<evidence type="ECO:0000313" key="1">
    <source>
        <dbReference type="EMBL" id="MCW8336425.1"/>
    </source>
</evidence>
<proteinExistence type="predicted"/>
<dbReference type="AlphaFoldDB" id="A0A9X3CKC7"/>
<dbReference type="Proteomes" id="UP001155586">
    <property type="component" value="Unassembled WGS sequence"/>
</dbReference>
<dbReference type="EMBL" id="JAKRRX010000237">
    <property type="protein sequence ID" value="MCW8336425.1"/>
    <property type="molecule type" value="Genomic_DNA"/>
</dbReference>